<proteinExistence type="predicted"/>
<reference evidence="2 3" key="1">
    <citation type="submission" date="2015-11" db="EMBL/GenBank/DDBJ databases">
        <title>Bacillus caseinolyticus sp nov.</title>
        <authorList>
            <person name="Dastager S.G."/>
            <person name="Mawlankar R."/>
        </authorList>
    </citation>
    <scope>NUCLEOTIDE SEQUENCE [LARGE SCALE GENOMIC DNA]</scope>
    <source>
        <strain evidence="2 3">SGD-V-76</strain>
    </source>
</reference>
<gene>
    <name evidence="2" type="ORF">AS180_20075</name>
</gene>
<keyword evidence="1" id="KW-0812">Transmembrane</keyword>
<keyword evidence="1" id="KW-1133">Transmembrane helix</keyword>
<keyword evidence="1" id="KW-0472">Membrane</keyword>
<protein>
    <submittedName>
        <fullName evidence="2">Uncharacterized protein</fullName>
    </submittedName>
</protein>
<evidence type="ECO:0000313" key="3">
    <source>
        <dbReference type="Proteomes" id="UP000053681"/>
    </source>
</evidence>
<comment type="caution">
    <text evidence="2">The sequence shown here is derived from an EMBL/GenBank/DDBJ whole genome shotgun (WGS) entry which is preliminary data.</text>
</comment>
<sequence>MFSKKRTYQMLIAIVGFAFVIYNQTFKSSISEAIDSCIIFLISIALLLFLAYMYIKLDKKND</sequence>
<dbReference type="Proteomes" id="UP000053681">
    <property type="component" value="Unassembled WGS sequence"/>
</dbReference>
<keyword evidence="3" id="KW-1185">Reference proteome</keyword>
<organism evidence="2 3">
    <name type="scientific">Priestia veravalensis</name>
    <dbReference type="NCBI Taxonomy" id="1414648"/>
    <lineage>
        <taxon>Bacteria</taxon>
        <taxon>Bacillati</taxon>
        <taxon>Bacillota</taxon>
        <taxon>Bacilli</taxon>
        <taxon>Bacillales</taxon>
        <taxon>Bacillaceae</taxon>
        <taxon>Priestia</taxon>
    </lineage>
</organism>
<feature type="transmembrane region" description="Helical" evidence="1">
    <location>
        <begin position="7"/>
        <end position="26"/>
    </location>
</feature>
<dbReference type="EMBL" id="LNQP01000108">
    <property type="protein sequence ID" value="KSU86167.1"/>
    <property type="molecule type" value="Genomic_DNA"/>
</dbReference>
<name>A0A0V8JGJ6_9BACI</name>
<dbReference type="AlphaFoldDB" id="A0A0V8JGJ6"/>
<evidence type="ECO:0000313" key="2">
    <source>
        <dbReference type="EMBL" id="KSU86167.1"/>
    </source>
</evidence>
<accession>A0A0V8JGJ6</accession>
<evidence type="ECO:0000256" key="1">
    <source>
        <dbReference type="SAM" id="Phobius"/>
    </source>
</evidence>
<feature type="transmembrane region" description="Helical" evidence="1">
    <location>
        <begin position="38"/>
        <end position="55"/>
    </location>
</feature>